<keyword evidence="3" id="KW-1185">Reference proteome</keyword>
<proteinExistence type="predicted"/>
<organism evidence="2 3">
    <name type="scientific">Microbacterium binotii</name>
    <dbReference type="NCBI Taxonomy" id="462710"/>
    <lineage>
        <taxon>Bacteria</taxon>
        <taxon>Bacillati</taxon>
        <taxon>Actinomycetota</taxon>
        <taxon>Actinomycetes</taxon>
        <taxon>Micrococcales</taxon>
        <taxon>Microbacteriaceae</taxon>
        <taxon>Microbacterium</taxon>
    </lineage>
</organism>
<sequence>MVRGQDRGHLHRPLQHLPGGTGGIDQLRELIDELDAHGALRADLAEFYHLNIDDVWDGHLDPAHVIVLTAQLQLNPRSRVFAIRGGAPEMQGWDAATVIAARTHNLILSLIGGLSKGQDIKPHLIEYPGRNVAEEEAVPKTLAEFISTHIDTGRFDAFMGGKE</sequence>
<dbReference type="Proteomes" id="UP001500274">
    <property type="component" value="Unassembled WGS sequence"/>
</dbReference>
<feature type="region of interest" description="Disordered" evidence="1">
    <location>
        <begin position="1"/>
        <end position="21"/>
    </location>
</feature>
<evidence type="ECO:0000313" key="2">
    <source>
        <dbReference type="EMBL" id="GAA2577291.1"/>
    </source>
</evidence>
<name>A0ABN3PBC7_9MICO</name>
<gene>
    <name evidence="2" type="ORF">GCM10009862_15760</name>
</gene>
<dbReference type="EMBL" id="BAAARI010000011">
    <property type="protein sequence ID" value="GAA2577291.1"/>
    <property type="molecule type" value="Genomic_DNA"/>
</dbReference>
<protein>
    <submittedName>
        <fullName evidence="2">Uncharacterized protein</fullName>
    </submittedName>
</protein>
<evidence type="ECO:0000256" key="1">
    <source>
        <dbReference type="SAM" id="MobiDB-lite"/>
    </source>
</evidence>
<comment type="caution">
    <text evidence="2">The sequence shown here is derived from an EMBL/GenBank/DDBJ whole genome shotgun (WGS) entry which is preliminary data.</text>
</comment>
<reference evidence="2 3" key="1">
    <citation type="journal article" date="2019" name="Int. J. Syst. Evol. Microbiol.">
        <title>The Global Catalogue of Microorganisms (GCM) 10K type strain sequencing project: providing services to taxonomists for standard genome sequencing and annotation.</title>
        <authorList>
            <consortium name="The Broad Institute Genomics Platform"/>
            <consortium name="The Broad Institute Genome Sequencing Center for Infectious Disease"/>
            <person name="Wu L."/>
            <person name="Ma J."/>
        </authorList>
    </citation>
    <scope>NUCLEOTIDE SEQUENCE [LARGE SCALE GENOMIC DNA]</scope>
    <source>
        <strain evidence="2 3">JCM 16365</strain>
    </source>
</reference>
<evidence type="ECO:0000313" key="3">
    <source>
        <dbReference type="Proteomes" id="UP001500274"/>
    </source>
</evidence>
<accession>A0ABN3PBC7</accession>
<dbReference type="RefSeq" id="WP_344228377.1">
    <property type="nucleotide sequence ID" value="NZ_BAAARI010000011.1"/>
</dbReference>